<accession>A0A846XUJ1</accession>
<feature type="domain" description="AAA+ ATPase" evidence="3">
    <location>
        <begin position="54"/>
        <end position="181"/>
    </location>
</feature>
<dbReference type="PANTHER" id="PTHR12169">
    <property type="entry name" value="ATPASE N2B"/>
    <property type="match status" value="1"/>
</dbReference>
<dbReference type="GO" id="GO:0016887">
    <property type="term" value="F:ATP hydrolysis activity"/>
    <property type="evidence" value="ECO:0007669"/>
    <property type="project" value="InterPro"/>
</dbReference>
<dbReference type="InterPro" id="IPR005654">
    <property type="entry name" value="ATPase_AFG1-like"/>
</dbReference>
<evidence type="ECO:0000256" key="2">
    <source>
        <dbReference type="ARBA" id="ARBA00022840"/>
    </source>
</evidence>
<dbReference type="GO" id="GO:0051301">
    <property type="term" value="P:cell division"/>
    <property type="evidence" value="ECO:0007669"/>
    <property type="project" value="UniProtKB-KW"/>
</dbReference>
<protein>
    <submittedName>
        <fullName evidence="4">Cell division protein ZapE</fullName>
    </submittedName>
</protein>
<keyword evidence="4" id="KW-0131">Cell cycle</keyword>
<gene>
    <name evidence="4" type="primary">zapE</name>
    <name evidence="4" type="ORF">HGA08_08705</name>
</gene>
<dbReference type="SUPFAM" id="SSF52540">
    <property type="entry name" value="P-loop containing nucleoside triphosphate hydrolases"/>
    <property type="match status" value="1"/>
</dbReference>
<keyword evidence="4" id="KW-0132">Cell division</keyword>
<name>A0A846XUJ1_9NOCA</name>
<dbReference type="GO" id="GO:0005737">
    <property type="term" value="C:cytoplasm"/>
    <property type="evidence" value="ECO:0007669"/>
    <property type="project" value="TreeGrafter"/>
</dbReference>
<reference evidence="4 5" key="1">
    <citation type="submission" date="2020-04" db="EMBL/GenBank/DDBJ databases">
        <title>MicrobeNet Type strains.</title>
        <authorList>
            <person name="Nicholson A.C."/>
        </authorList>
    </citation>
    <scope>NUCLEOTIDE SEQUENCE [LARGE SCALE GENOMIC DNA]</scope>
    <source>
        <strain evidence="4 5">JCM 12354</strain>
    </source>
</reference>
<evidence type="ECO:0000313" key="5">
    <source>
        <dbReference type="Proteomes" id="UP000565711"/>
    </source>
</evidence>
<dbReference type="SMART" id="SM00382">
    <property type="entry name" value="AAA"/>
    <property type="match status" value="1"/>
</dbReference>
<dbReference type="Proteomes" id="UP000565711">
    <property type="component" value="Unassembled WGS sequence"/>
</dbReference>
<dbReference type="AlphaFoldDB" id="A0A846XUJ1"/>
<dbReference type="PANTHER" id="PTHR12169:SF6">
    <property type="entry name" value="AFG1-LIKE ATPASE"/>
    <property type="match status" value="1"/>
</dbReference>
<proteinExistence type="predicted"/>
<evidence type="ECO:0000259" key="3">
    <source>
        <dbReference type="SMART" id="SM00382"/>
    </source>
</evidence>
<keyword evidence="2" id="KW-0067">ATP-binding</keyword>
<keyword evidence="1" id="KW-0547">Nucleotide-binding</keyword>
<evidence type="ECO:0000313" key="4">
    <source>
        <dbReference type="EMBL" id="NKY50287.1"/>
    </source>
</evidence>
<keyword evidence="5" id="KW-1185">Reference proteome</keyword>
<dbReference type="GO" id="GO:0032153">
    <property type="term" value="C:cell division site"/>
    <property type="evidence" value="ECO:0007669"/>
    <property type="project" value="TreeGrafter"/>
</dbReference>
<organism evidence="4 5">
    <name type="scientific">Nocardia vermiculata</name>
    <dbReference type="NCBI Taxonomy" id="257274"/>
    <lineage>
        <taxon>Bacteria</taxon>
        <taxon>Bacillati</taxon>
        <taxon>Actinomycetota</taxon>
        <taxon>Actinomycetes</taxon>
        <taxon>Mycobacteriales</taxon>
        <taxon>Nocardiaceae</taxon>
        <taxon>Nocardia</taxon>
    </lineage>
</organism>
<sequence>MNTVTLDAEQQRAATRLCELAGQLERRGRLRGRSAFRTSGRFLPLPRGPHPRGAGRGIYLHGRPGRGKTMLMDEFFANVTTDRKRRYHFHEFFARLHNAIAAFGELPAALNAVLEDVELLCFDEFHVHDVGDAILLTRLLEALFARRITLVVTSNYPPEQLLPNPLTHAKFEPAIALLRTHLDVLPVDGGQDYRLLGGAHTGFAAGIFVHGECPIQGRVDLAIAHRVVHARAAGNDELTIDFAELCGSPLSAADYLTLTRSYRRWTVCEVPALHSVPMDWRTRWTSLIDVLYDADLELNVYAEVSLPDLIESSAGTRDLQRTASRLSRLSGARVDEIR</sequence>
<evidence type="ECO:0000256" key="1">
    <source>
        <dbReference type="ARBA" id="ARBA00022741"/>
    </source>
</evidence>
<comment type="caution">
    <text evidence="4">The sequence shown here is derived from an EMBL/GenBank/DDBJ whole genome shotgun (WGS) entry which is preliminary data.</text>
</comment>
<dbReference type="EMBL" id="JAAXOP010000003">
    <property type="protein sequence ID" value="NKY50287.1"/>
    <property type="molecule type" value="Genomic_DNA"/>
</dbReference>
<dbReference type="GO" id="GO:0005524">
    <property type="term" value="F:ATP binding"/>
    <property type="evidence" value="ECO:0007669"/>
    <property type="project" value="UniProtKB-KW"/>
</dbReference>
<dbReference type="NCBIfam" id="NF040713">
    <property type="entry name" value="ZapE"/>
    <property type="match status" value="1"/>
</dbReference>
<dbReference type="InterPro" id="IPR003593">
    <property type="entry name" value="AAA+_ATPase"/>
</dbReference>
<dbReference type="Gene3D" id="3.40.50.300">
    <property type="entry name" value="P-loop containing nucleotide triphosphate hydrolases"/>
    <property type="match status" value="1"/>
</dbReference>
<dbReference type="Pfam" id="PF03969">
    <property type="entry name" value="AFG1_ATPase"/>
    <property type="match status" value="1"/>
</dbReference>
<dbReference type="InterPro" id="IPR027417">
    <property type="entry name" value="P-loop_NTPase"/>
</dbReference>
<dbReference type="RefSeq" id="WP_067870878.1">
    <property type="nucleotide sequence ID" value="NZ_JAAXOP010000003.1"/>
</dbReference>